<dbReference type="InterPro" id="IPR051661">
    <property type="entry name" value="Actin_filament_regulator"/>
</dbReference>
<protein>
    <submittedName>
        <fullName evidence="8">Uncharacterized protein</fullName>
    </submittedName>
</protein>
<feature type="compositionally biased region" description="Basic and acidic residues" evidence="4">
    <location>
        <begin position="1765"/>
        <end position="1778"/>
    </location>
</feature>
<feature type="compositionally biased region" description="Polar residues" evidence="4">
    <location>
        <begin position="62"/>
        <end position="81"/>
    </location>
</feature>
<dbReference type="GO" id="GO:0071474">
    <property type="term" value="P:cellular hyperosmotic response"/>
    <property type="evidence" value="ECO:0007669"/>
    <property type="project" value="UniProtKB-ARBA"/>
</dbReference>
<dbReference type="Pfam" id="PF02181">
    <property type="entry name" value="FH2"/>
    <property type="match status" value="1"/>
</dbReference>
<accession>A0AA35IUS2</accession>
<feature type="region of interest" description="Disordered" evidence="4">
    <location>
        <begin position="109"/>
        <end position="153"/>
    </location>
</feature>
<feature type="compositionally biased region" description="Basic and acidic residues" evidence="4">
    <location>
        <begin position="1261"/>
        <end position="1273"/>
    </location>
</feature>
<evidence type="ECO:0000313" key="9">
    <source>
        <dbReference type="Proteomes" id="UP001161438"/>
    </source>
</evidence>
<dbReference type="GO" id="GO:0045010">
    <property type="term" value="P:actin nucleation"/>
    <property type="evidence" value="ECO:0007669"/>
    <property type="project" value="UniProtKB-ARBA"/>
</dbReference>
<dbReference type="SUPFAM" id="SSF48371">
    <property type="entry name" value="ARM repeat"/>
    <property type="match status" value="1"/>
</dbReference>
<proteinExistence type="inferred from homology"/>
<dbReference type="InterPro" id="IPR014768">
    <property type="entry name" value="GBD/FH3_dom"/>
</dbReference>
<dbReference type="FunFam" id="1.10.238.150:FF:000005">
    <property type="entry name" value="BNI1p Formin"/>
    <property type="match status" value="1"/>
</dbReference>
<dbReference type="Pfam" id="PF06371">
    <property type="entry name" value="Drf_GBD"/>
    <property type="match status" value="1"/>
</dbReference>
<feature type="region of interest" description="Disordered" evidence="4">
    <location>
        <begin position="996"/>
        <end position="1016"/>
    </location>
</feature>
<feature type="region of interest" description="Disordered" evidence="4">
    <location>
        <begin position="264"/>
        <end position="335"/>
    </location>
</feature>
<dbReference type="GO" id="GO:0032991">
    <property type="term" value="C:protein-containing complex"/>
    <property type="evidence" value="ECO:0007669"/>
    <property type="project" value="UniProtKB-ARBA"/>
</dbReference>
<feature type="region of interest" description="Disordered" evidence="4">
    <location>
        <begin position="1039"/>
        <end position="1061"/>
    </location>
</feature>
<dbReference type="RefSeq" id="XP_056078975.1">
    <property type="nucleotide sequence ID" value="XM_056225125.1"/>
</dbReference>
<sequence length="1952" mass="219557">MLKNSGSKHSNSKESHSNSNSGLFQNLKRLANSNAANNNTGSPTNVSPQQQHSPVEHEAATSPASSSSFRKLNGPSRSISTEARPLNKKSTLNTQNLSQYMNGKISADVPVSSQHARSHSMQSKYSYSKRNSSQASNKLTRQHTGQSHSVSSLLSQGSLTNLSKFTTPDGKIHLEMPSDPYEVEVLFEDIMYKRNIFQSLSGDKQEALMSYSTEKKWLIVKQDLQNELKKLRANTTSSSTASRTSIASDHHPILTANSSLSSPKSVLMTSASSPTSTVYSNSLNHSTTLSSVGTSTSKSKKLMGGSLKKQPSLNNIYRGGSENNTSASTLPGDRTNRPPIHYVQRILADKLTTDEMKDLWVTLRTEQLDWVDAFIDHQGHIAMANVLMNSIYKTAPRDSLTKELLEKENSFFKCFRVLSMLSQGLYEFSTHRLMTDTVAEGLFSTRLATRKMATEIFVCMLEKKNKSRFEAVLTALDKKFRIGQNLHMIQNFKKMPQYFSHLTLESHLKIIQAWLFAVEQTLDGRGKMGSLVGASDEFKNGGGENAILEYCQWTMVFINHLCSCSDNINQRMLLRTKLENCGVLRIMNKIKLLDYDKVMDQIELYDNNKLDDFNVRLEANNKAFNVDLQDPLSLLKNLWDICKGTENEKLLVSLVQHLFLSSSKLIEENQNPSKLTKQLKVMDSLVTSVSIASTSDEESNMNMAIQRLYDAMQTDEVARRAILESRALTKKLEEIQAERDSLSEKLSKAEHGLVGQLEDELHGRDRILAKNQRVMQQLEAELEELKKKHLLEKHQQEVELRKMLTILNSRPEENSSINEGIRGKNSSLNSSEKANIQKVLQDGLSRAKKDYKDDSKKFGMTLQPNKRLKMLRMQMENIENEARQLEMTNFAEFEKDHLEPPIQIKKPKLKKIKHKDKKLISRPQEVDMNKLNDLRRALAEIQMESNDISKFNVEERVNELFNEKKSLALKRLKELETKYKGFGIDFNVEEIMESPKKNSANERKEDGANYSSLDPRTYQNKLDEINRITDQLLDLQAQTKQDDGGVSSLSSSSSSAEGEDVYQDAFPAQEVRSENSELSVESGSGSFLDALSQKYGTGQNNTVSVGLRDSDYVSVIGHMPSKVEKTFMNKLRKSTASSAPYLEELTQKVNKVESYEQDEDEVRSKESSSKNAPRNAVPVIDKVKESFRGHVESREEGRLDTKEEEIVKNDEETITTNLSAVCGSDNVANAKSITTVSSTLPPPPPPPPPPPVPVELFGNSLEKEEESKDDSVKQDTGNGAAPPPPPPPPPMALFGKNMGGTPPPPPLPSVLRSSAAGAIPPAPPMMPASQVKSAVTSPLLPQSPSLFEKYPRPHKKLKQLHWEKLDSTDNSIWGTGKAEKFADDLYEKGVLADLEKAFAAREIKSLATKRKEDLKKITFLSRDISQQFGINLHMYSSLSVTDLVKKILNCDRDFLQTPSVVEFLSKPEIIEVSVNLARNYAPYSTDWEGVKNLKDAKPPEKDPNDLQRADQIYLQLMVNLESYWGSRMRALIVVTSYEKEYNELLTKLRKVDKAVGALQESDNLRNVFNVILAVGNFMNDTSKQAQGFKLSTLQRLTFIKDTNNSMTFLNYVEKIIRLNYPSFNDFLKELEPVLDVVKVSIEQLVNDCRDFSQSIVNVERSVEIGNLSDSSKFHPLDKILIKTLPVLPEARKKGDLLEDEVKLTIMEFESLMHTYGEDSGDKFAKISFFKKFADFINEYKKAQSQNLAAEEEERIYEKHKKIVEEQQKRAQEREKQKENSNSSSSEGNEEDEAEDRRAVMDKLLEQLKNAGPGKSDPSSARKRALVRKRYLSDKDNSQQLLNDLDNEEGSILYSPEALDPDADAVIHAESPTPLTTRGTLNIPEDLPSPSKASTLEDQEEISDRAKMLLKELRGSDTPVKQNSILDEHLEKLRARKERTIGEGSAGNKLSFK</sequence>
<keyword evidence="9" id="KW-1185">Reference proteome</keyword>
<feature type="compositionally biased region" description="Polar residues" evidence="4">
    <location>
        <begin position="111"/>
        <end position="144"/>
    </location>
</feature>
<gene>
    <name evidence="8" type="primary">SMKI14G0640</name>
    <name evidence="8" type="ORF">SMKI_14G0640</name>
</gene>
<dbReference type="GO" id="GO:0005935">
    <property type="term" value="C:cellular bud neck"/>
    <property type="evidence" value="ECO:0007669"/>
    <property type="project" value="UniProtKB-ARBA"/>
</dbReference>
<dbReference type="PANTHER" id="PTHR47102">
    <property type="entry name" value="PROTEIN BNI1"/>
    <property type="match status" value="1"/>
</dbReference>
<dbReference type="GO" id="GO:0051016">
    <property type="term" value="P:barbed-end actin filament capping"/>
    <property type="evidence" value="ECO:0007669"/>
    <property type="project" value="UniProtKB-ARBA"/>
</dbReference>
<dbReference type="Proteomes" id="UP001161438">
    <property type="component" value="Chromosome 14"/>
</dbReference>
<feature type="coiled-coil region" evidence="3">
    <location>
        <begin position="718"/>
        <end position="795"/>
    </location>
</feature>
<dbReference type="GO" id="GO:0000131">
    <property type="term" value="C:incipient cellular bud site"/>
    <property type="evidence" value="ECO:0007669"/>
    <property type="project" value="UniProtKB-ARBA"/>
</dbReference>
<dbReference type="InterPro" id="IPR015425">
    <property type="entry name" value="FH2_Formin"/>
</dbReference>
<dbReference type="InterPro" id="IPR011989">
    <property type="entry name" value="ARM-like"/>
</dbReference>
<dbReference type="GO" id="GO:0015629">
    <property type="term" value="C:actin cytoskeleton"/>
    <property type="evidence" value="ECO:0007669"/>
    <property type="project" value="UniProtKB-ARBA"/>
</dbReference>
<dbReference type="PANTHER" id="PTHR47102:SF2">
    <property type="entry name" value="PROTEIN BNI1"/>
    <property type="match status" value="1"/>
</dbReference>
<dbReference type="Gene3D" id="1.10.238.150">
    <property type="entry name" value="Formin, FH3 diaphanous domain"/>
    <property type="match status" value="1"/>
</dbReference>
<dbReference type="GO" id="GO:0005522">
    <property type="term" value="F:profilin binding"/>
    <property type="evidence" value="ECO:0007669"/>
    <property type="project" value="UniProtKB-ARBA"/>
</dbReference>
<dbReference type="InterPro" id="IPR010473">
    <property type="entry name" value="GTPase-bd"/>
</dbReference>
<feature type="compositionally biased region" description="Pro residues" evidence="4">
    <location>
        <begin position="1240"/>
        <end position="1253"/>
    </location>
</feature>
<feature type="region of interest" description="Disordered" evidence="4">
    <location>
        <begin position="1235"/>
        <end position="1337"/>
    </location>
</feature>
<dbReference type="EMBL" id="OX365770">
    <property type="protein sequence ID" value="CAI4035855.1"/>
    <property type="molecule type" value="Genomic_DNA"/>
</dbReference>
<evidence type="ECO:0000259" key="7">
    <source>
        <dbReference type="PROSITE" id="PS51444"/>
    </source>
</evidence>
<dbReference type="InterPro" id="IPR042201">
    <property type="entry name" value="FH2_Formin_sf"/>
</dbReference>
<feature type="compositionally biased region" description="Pro residues" evidence="4">
    <location>
        <begin position="1281"/>
        <end position="1291"/>
    </location>
</feature>
<dbReference type="SMART" id="SM00498">
    <property type="entry name" value="FH2"/>
    <property type="match status" value="1"/>
</dbReference>
<evidence type="ECO:0000256" key="2">
    <source>
        <dbReference type="ARBA" id="ARBA00037935"/>
    </source>
</evidence>
<dbReference type="SMART" id="SM01140">
    <property type="entry name" value="Drf_GBD"/>
    <property type="match status" value="1"/>
</dbReference>
<feature type="compositionally biased region" description="Polar residues" evidence="4">
    <location>
        <begin position="40"/>
        <end position="53"/>
    </location>
</feature>
<dbReference type="GO" id="GO:0070649">
    <property type="term" value="P:formin-nucleated actin cable assembly"/>
    <property type="evidence" value="ECO:0007669"/>
    <property type="project" value="UniProtKB-ARBA"/>
</dbReference>
<dbReference type="GO" id="GO:0005934">
    <property type="term" value="C:cellular bud tip"/>
    <property type="evidence" value="ECO:0007669"/>
    <property type="project" value="UniProtKB-ARBA"/>
</dbReference>
<feature type="compositionally biased region" description="Basic and acidic residues" evidence="4">
    <location>
        <begin position="996"/>
        <end position="1007"/>
    </location>
</feature>
<dbReference type="GeneID" id="80920743"/>
<dbReference type="Pfam" id="PF06367">
    <property type="entry name" value="Drf_FH3"/>
    <property type="match status" value="1"/>
</dbReference>
<feature type="compositionally biased region" description="Polar residues" evidence="4">
    <location>
        <begin position="264"/>
        <end position="279"/>
    </location>
</feature>
<reference evidence="8" key="1">
    <citation type="submission" date="2022-10" db="EMBL/GenBank/DDBJ databases">
        <authorList>
            <person name="Byrne P K."/>
        </authorList>
    </citation>
    <scope>NUCLEOTIDE SEQUENCE</scope>
    <source>
        <strain evidence="8">IFO1815</strain>
    </source>
</reference>
<organism evidence="8 9">
    <name type="scientific">Saccharomyces mikatae IFO 1815</name>
    <dbReference type="NCBI Taxonomy" id="226126"/>
    <lineage>
        <taxon>Eukaryota</taxon>
        <taxon>Fungi</taxon>
        <taxon>Dikarya</taxon>
        <taxon>Ascomycota</taxon>
        <taxon>Saccharomycotina</taxon>
        <taxon>Saccharomycetes</taxon>
        <taxon>Saccharomycetales</taxon>
        <taxon>Saccharomycetaceae</taxon>
        <taxon>Saccharomyces</taxon>
    </lineage>
</organism>
<evidence type="ECO:0000256" key="1">
    <source>
        <dbReference type="ARBA" id="ARBA00023054"/>
    </source>
</evidence>
<feature type="compositionally biased region" description="Basic residues" evidence="4">
    <location>
        <begin position="1820"/>
        <end position="1829"/>
    </location>
</feature>
<keyword evidence="1 3" id="KW-0175">Coiled coil</keyword>
<evidence type="ECO:0000313" key="8">
    <source>
        <dbReference type="EMBL" id="CAI4035855.1"/>
    </source>
</evidence>
<feature type="domain" description="FH2" evidence="7">
    <location>
        <begin position="1347"/>
        <end position="1765"/>
    </location>
</feature>
<dbReference type="GO" id="GO:0032153">
    <property type="term" value="C:cell division site"/>
    <property type="evidence" value="ECO:0007669"/>
    <property type="project" value="TreeGrafter"/>
</dbReference>
<name>A0AA35IUS2_SACMI</name>
<comment type="similarity">
    <text evidence="2">Belongs to the formin homology family. BNI1 subfamily.</text>
</comment>
<evidence type="ECO:0000259" key="5">
    <source>
        <dbReference type="PROSITE" id="PS51231"/>
    </source>
</evidence>
<dbReference type="GO" id="GO:0043332">
    <property type="term" value="C:mating projection tip"/>
    <property type="evidence" value="ECO:0007669"/>
    <property type="project" value="TreeGrafter"/>
</dbReference>
<dbReference type="InterPro" id="IPR014767">
    <property type="entry name" value="DAD_dom"/>
</dbReference>
<feature type="domain" description="DAD" evidence="5">
    <location>
        <begin position="1791"/>
        <end position="1825"/>
    </location>
</feature>
<feature type="compositionally biased region" description="Low complexity" evidence="4">
    <location>
        <begin position="280"/>
        <end position="309"/>
    </location>
</feature>
<feature type="domain" description="GBD/FH3" evidence="6">
    <location>
        <begin position="175"/>
        <end position="697"/>
    </location>
</feature>
<feature type="region of interest" description="Disordered" evidence="4">
    <location>
        <begin position="1765"/>
        <end position="1848"/>
    </location>
</feature>
<dbReference type="GO" id="GO:0031267">
    <property type="term" value="F:small GTPase binding"/>
    <property type="evidence" value="ECO:0007669"/>
    <property type="project" value="InterPro"/>
</dbReference>
<feature type="compositionally biased region" description="Basic and acidic residues" evidence="4">
    <location>
        <begin position="1794"/>
        <end position="1805"/>
    </location>
</feature>
<feature type="compositionally biased region" description="Polar residues" evidence="4">
    <location>
        <begin position="311"/>
        <end position="329"/>
    </location>
</feature>
<dbReference type="GO" id="GO:0003779">
    <property type="term" value="F:actin binding"/>
    <property type="evidence" value="ECO:0007669"/>
    <property type="project" value="InterPro"/>
</dbReference>
<dbReference type="SMART" id="SM01139">
    <property type="entry name" value="Drf_FH3"/>
    <property type="match status" value="1"/>
</dbReference>
<feature type="region of interest" description="Disordered" evidence="4">
    <location>
        <begin position="1869"/>
        <end position="1899"/>
    </location>
</feature>
<dbReference type="SUPFAM" id="SSF101447">
    <property type="entry name" value="Formin homology 2 domain (FH2 domain)"/>
    <property type="match status" value="1"/>
</dbReference>
<dbReference type="PROSITE" id="PS51232">
    <property type="entry name" value="GBD_FH3"/>
    <property type="match status" value="1"/>
</dbReference>
<evidence type="ECO:0000256" key="4">
    <source>
        <dbReference type="SAM" id="MobiDB-lite"/>
    </source>
</evidence>
<feature type="region of interest" description="Disordered" evidence="4">
    <location>
        <begin position="811"/>
        <end position="833"/>
    </location>
</feature>
<dbReference type="PROSITE" id="PS51444">
    <property type="entry name" value="FH2"/>
    <property type="match status" value="1"/>
</dbReference>
<dbReference type="InterPro" id="IPR016024">
    <property type="entry name" value="ARM-type_fold"/>
</dbReference>
<dbReference type="GO" id="GO:0005938">
    <property type="term" value="C:cell cortex"/>
    <property type="evidence" value="ECO:0007669"/>
    <property type="project" value="UniProtKB-ARBA"/>
</dbReference>
<dbReference type="Gene3D" id="1.20.58.2220">
    <property type="entry name" value="Formin, FH2 domain"/>
    <property type="match status" value="1"/>
</dbReference>
<evidence type="ECO:0000259" key="6">
    <source>
        <dbReference type="PROSITE" id="PS51232"/>
    </source>
</evidence>
<dbReference type="InterPro" id="IPR010472">
    <property type="entry name" value="FH3_dom"/>
</dbReference>
<dbReference type="GO" id="GO:0030010">
    <property type="term" value="P:establishment of cell polarity"/>
    <property type="evidence" value="ECO:0007669"/>
    <property type="project" value="UniProtKB-ARBA"/>
</dbReference>
<dbReference type="Gene3D" id="6.10.30.50">
    <property type="match status" value="1"/>
</dbReference>
<evidence type="ECO:0000256" key="3">
    <source>
        <dbReference type="SAM" id="Coils"/>
    </source>
</evidence>
<dbReference type="Gene3D" id="1.25.10.10">
    <property type="entry name" value="Leucine-rich Repeat Variant"/>
    <property type="match status" value="1"/>
</dbReference>
<dbReference type="PROSITE" id="PS51231">
    <property type="entry name" value="DAD"/>
    <property type="match status" value="1"/>
</dbReference>
<feature type="region of interest" description="Disordered" evidence="4">
    <location>
        <begin position="1152"/>
        <end position="1178"/>
    </location>
</feature>
<dbReference type="FunFam" id="1.20.58.2220:FF:000006">
    <property type="entry name" value="Cytokinesis protein sepA"/>
    <property type="match status" value="1"/>
</dbReference>
<dbReference type="GO" id="GO:1903475">
    <property type="term" value="P:mitotic actomyosin contractile ring assembly"/>
    <property type="evidence" value="ECO:0007669"/>
    <property type="project" value="UniProtKB-ARBA"/>
</dbReference>
<feature type="compositionally biased region" description="Polar residues" evidence="4">
    <location>
        <begin position="814"/>
        <end position="833"/>
    </location>
</feature>
<feature type="region of interest" description="Disordered" evidence="4">
    <location>
        <begin position="1"/>
        <end position="94"/>
    </location>
</feature>
<dbReference type="FunFam" id="6.10.30.50:FF:000001">
    <property type="entry name" value="Cytokinesis sepA protein"/>
    <property type="match status" value="1"/>
</dbReference>